<dbReference type="InterPro" id="IPR050450">
    <property type="entry name" value="COX15/CtaA_HemeA_synthase"/>
</dbReference>
<reference evidence="13 14" key="1">
    <citation type="journal article" date="2019" name="Int. J. Syst. Evol. Microbiol.">
        <title>The Global Catalogue of Microorganisms (GCM) 10K type strain sequencing project: providing services to taxonomists for standard genome sequencing and annotation.</title>
        <authorList>
            <consortium name="The Broad Institute Genomics Platform"/>
            <consortium name="The Broad Institute Genome Sequencing Center for Infectious Disease"/>
            <person name="Wu L."/>
            <person name="Ma J."/>
        </authorList>
    </citation>
    <scope>NUCLEOTIDE SEQUENCE [LARGE SCALE GENOMIC DNA]</scope>
    <source>
        <strain evidence="13 14">JCM 16083</strain>
    </source>
</reference>
<evidence type="ECO:0000256" key="4">
    <source>
        <dbReference type="ARBA" id="ARBA00022723"/>
    </source>
</evidence>
<dbReference type="PANTHER" id="PTHR35457">
    <property type="entry name" value="HEME A SYNTHASE"/>
    <property type="match status" value="1"/>
</dbReference>
<keyword evidence="6" id="KW-0560">Oxidoreductase</keyword>
<evidence type="ECO:0000256" key="6">
    <source>
        <dbReference type="ARBA" id="ARBA00023002"/>
    </source>
</evidence>
<evidence type="ECO:0000256" key="1">
    <source>
        <dbReference type="ARBA" id="ARBA00004141"/>
    </source>
</evidence>
<sequence length="343" mass="39832">MKIPVSRSFVRLSWITLVFIYLVVIAGSFVRITGSGMGCPDWPKCFGQWVPPTDAEVLPENYQNIYSEKRKNKVEKFMKMLSAVGLEGEAKKLGDNMESILIEEEFNARKTWTEYANRLFGFVAGNLILLSFLWILLKYRKRRLVFVSTVNLIILVFQAWFGSIVVATNLVPWTITVHMLLALVIIGLQLYIIRMVSPVQQKDLAVSKTIYWLMFVIFTVTFAQMFLGTQVREEIDFLRKAGVEREDWSTYFSIPFFIHRSFSWLVLVLIAGVYWFKRKDRELRIIHWSFYILVVELVSGILLAYFNMPGLIQTAHLLFASVLFGVLLMAMFRMKSKNHTSEI</sequence>
<evidence type="ECO:0000256" key="11">
    <source>
        <dbReference type="ARBA" id="ARBA00023444"/>
    </source>
</evidence>
<dbReference type="EMBL" id="BAAAFH010000003">
    <property type="protein sequence ID" value="GAA0874312.1"/>
    <property type="molecule type" value="Genomic_DNA"/>
</dbReference>
<keyword evidence="14" id="KW-1185">Reference proteome</keyword>
<keyword evidence="3 12" id="KW-0812">Transmembrane</keyword>
<feature type="transmembrane region" description="Helical" evidence="12">
    <location>
        <begin position="12"/>
        <end position="32"/>
    </location>
</feature>
<comment type="subcellular location">
    <subcellularLocation>
        <location evidence="1">Membrane</location>
        <topology evidence="1">Multi-pass membrane protein</topology>
    </subcellularLocation>
</comment>
<proteinExistence type="predicted"/>
<dbReference type="Proteomes" id="UP001501126">
    <property type="component" value="Unassembled WGS sequence"/>
</dbReference>
<organism evidence="13 14">
    <name type="scientific">Wandonia haliotis</name>
    <dbReference type="NCBI Taxonomy" id="574963"/>
    <lineage>
        <taxon>Bacteria</taxon>
        <taxon>Pseudomonadati</taxon>
        <taxon>Bacteroidota</taxon>
        <taxon>Flavobacteriia</taxon>
        <taxon>Flavobacteriales</taxon>
        <taxon>Crocinitomicaceae</taxon>
        <taxon>Wandonia</taxon>
    </lineage>
</organism>
<evidence type="ECO:0000256" key="3">
    <source>
        <dbReference type="ARBA" id="ARBA00022692"/>
    </source>
</evidence>
<keyword evidence="4" id="KW-0479">Metal-binding</keyword>
<feature type="transmembrane region" description="Helical" evidence="12">
    <location>
        <begin position="144"/>
        <end position="167"/>
    </location>
</feature>
<accession>A0ABN1MM02</accession>
<evidence type="ECO:0000256" key="2">
    <source>
        <dbReference type="ARBA" id="ARBA00022475"/>
    </source>
</evidence>
<feature type="transmembrane region" description="Helical" evidence="12">
    <location>
        <begin position="209"/>
        <end position="231"/>
    </location>
</feature>
<keyword evidence="2" id="KW-1003">Cell membrane</keyword>
<name>A0ABN1MM02_9FLAO</name>
<keyword evidence="9 12" id="KW-0472">Membrane</keyword>
<feature type="transmembrane region" description="Helical" evidence="12">
    <location>
        <begin position="119"/>
        <end position="137"/>
    </location>
</feature>
<evidence type="ECO:0000256" key="10">
    <source>
        <dbReference type="ARBA" id="ARBA00023157"/>
    </source>
</evidence>
<dbReference type="RefSeq" id="WP_343785212.1">
    <property type="nucleotide sequence ID" value="NZ_BAAAFH010000003.1"/>
</dbReference>
<comment type="pathway">
    <text evidence="11">Porphyrin-containing compound metabolism.</text>
</comment>
<dbReference type="Pfam" id="PF02628">
    <property type="entry name" value="COX15-CtaA"/>
    <property type="match status" value="2"/>
</dbReference>
<feature type="transmembrane region" description="Helical" evidence="12">
    <location>
        <begin position="288"/>
        <end position="306"/>
    </location>
</feature>
<evidence type="ECO:0000313" key="13">
    <source>
        <dbReference type="EMBL" id="GAA0874312.1"/>
    </source>
</evidence>
<keyword evidence="7" id="KW-0408">Iron</keyword>
<evidence type="ECO:0000256" key="5">
    <source>
        <dbReference type="ARBA" id="ARBA00022989"/>
    </source>
</evidence>
<keyword evidence="5 12" id="KW-1133">Transmembrane helix</keyword>
<gene>
    <name evidence="13" type="ORF">GCM10009118_07200</name>
</gene>
<dbReference type="PANTHER" id="PTHR35457:SF1">
    <property type="entry name" value="HEME A SYNTHASE"/>
    <property type="match status" value="1"/>
</dbReference>
<protein>
    <submittedName>
        <fullName evidence="13">COX15/CtaA family protein</fullName>
    </submittedName>
</protein>
<evidence type="ECO:0000256" key="8">
    <source>
        <dbReference type="ARBA" id="ARBA00023133"/>
    </source>
</evidence>
<dbReference type="InterPro" id="IPR003780">
    <property type="entry name" value="COX15/CtaA_fam"/>
</dbReference>
<evidence type="ECO:0000313" key="14">
    <source>
        <dbReference type="Proteomes" id="UP001501126"/>
    </source>
</evidence>
<comment type="caution">
    <text evidence="13">The sequence shown here is derived from an EMBL/GenBank/DDBJ whole genome shotgun (WGS) entry which is preliminary data.</text>
</comment>
<evidence type="ECO:0000256" key="12">
    <source>
        <dbReference type="SAM" id="Phobius"/>
    </source>
</evidence>
<feature type="transmembrane region" description="Helical" evidence="12">
    <location>
        <begin position="173"/>
        <end position="197"/>
    </location>
</feature>
<keyword evidence="8" id="KW-0350">Heme biosynthesis</keyword>
<keyword evidence="10" id="KW-1015">Disulfide bond</keyword>
<feature type="transmembrane region" description="Helical" evidence="12">
    <location>
        <begin position="312"/>
        <end position="332"/>
    </location>
</feature>
<feature type="transmembrane region" description="Helical" evidence="12">
    <location>
        <begin position="251"/>
        <end position="276"/>
    </location>
</feature>
<evidence type="ECO:0000256" key="7">
    <source>
        <dbReference type="ARBA" id="ARBA00023004"/>
    </source>
</evidence>
<evidence type="ECO:0000256" key="9">
    <source>
        <dbReference type="ARBA" id="ARBA00023136"/>
    </source>
</evidence>